<dbReference type="AlphaFoldDB" id="A0A9D4PSW2"/>
<dbReference type="InterPro" id="IPR025110">
    <property type="entry name" value="AMP-bd_C"/>
</dbReference>
<dbReference type="Gene3D" id="3.30.300.30">
    <property type="match status" value="1"/>
</dbReference>
<dbReference type="Proteomes" id="UP000821837">
    <property type="component" value="Chromosome 5"/>
</dbReference>
<proteinExistence type="predicted"/>
<feature type="domain" description="AMP-dependent synthetase/ligase" evidence="3">
    <location>
        <begin position="9"/>
        <end position="128"/>
    </location>
</feature>
<evidence type="ECO:0000313" key="6">
    <source>
        <dbReference type="Proteomes" id="UP000821837"/>
    </source>
</evidence>
<evidence type="ECO:0000313" key="5">
    <source>
        <dbReference type="EMBL" id="KAH7952500.1"/>
    </source>
</evidence>
<dbReference type="InterPro" id="IPR045851">
    <property type="entry name" value="AMP-bd_C_sf"/>
</dbReference>
<dbReference type="Gene3D" id="3.40.50.980">
    <property type="match status" value="1"/>
</dbReference>
<evidence type="ECO:0008006" key="7">
    <source>
        <dbReference type="Google" id="ProtNLM"/>
    </source>
</evidence>
<evidence type="ECO:0000256" key="1">
    <source>
        <dbReference type="ARBA" id="ARBA00004275"/>
    </source>
</evidence>
<dbReference type="Pfam" id="PF00501">
    <property type="entry name" value="AMP-binding"/>
    <property type="match status" value="1"/>
</dbReference>
<reference evidence="5" key="1">
    <citation type="journal article" date="2020" name="Cell">
        <title>Large-Scale Comparative Analyses of Tick Genomes Elucidate Their Genetic Diversity and Vector Capacities.</title>
        <authorList>
            <consortium name="Tick Genome and Microbiome Consortium (TIGMIC)"/>
            <person name="Jia N."/>
            <person name="Wang J."/>
            <person name="Shi W."/>
            <person name="Du L."/>
            <person name="Sun Y."/>
            <person name="Zhan W."/>
            <person name="Jiang J.F."/>
            <person name="Wang Q."/>
            <person name="Zhang B."/>
            <person name="Ji P."/>
            <person name="Bell-Sakyi L."/>
            <person name="Cui X.M."/>
            <person name="Yuan T.T."/>
            <person name="Jiang B.G."/>
            <person name="Yang W.F."/>
            <person name="Lam T.T."/>
            <person name="Chang Q.C."/>
            <person name="Ding S.J."/>
            <person name="Wang X.J."/>
            <person name="Zhu J.G."/>
            <person name="Ruan X.D."/>
            <person name="Zhao L."/>
            <person name="Wei J.T."/>
            <person name="Ye R.Z."/>
            <person name="Que T.C."/>
            <person name="Du C.H."/>
            <person name="Zhou Y.H."/>
            <person name="Cheng J.X."/>
            <person name="Dai P.F."/>
            <person name="Guo W.B."/>
            <person name="Han X.H."/>
            <person name="Huang E.J."/>
            <person name="Li L.F."/>
            <person name="Wei W."/>
            <person name="Gao Y.C."/>
            <person name="Liu J.Z."/>
            <person name="Shao H.Z."/>
            <person name="Wang X."/>
            <person name="Wang C.C."/>
            <person name="Yang T.C."/>
            <person name="Huo Q.B."/>
            <person name="Li W."/>
            <person name="Chen H.Y."/>
            <person name="Chen S.E."/>
            <person name="Zhou L.G."/>
            <person name="Ni X.B."/>
            <person name="Tian J.H."/>
            <person name="Sheng Y."/>
            <person name="Liu T."/>
            <person name="Pan Y.S."/>
            <person name="Xia L.Y."/>
            <person name="Li J."/>
            <person name="Zhao F."/>
            <person name="Cao W.C."/>
        </authorList>
    </citation>
    <scope>NUCLEOTIDE SEQUENCE</scope>
    <source>
        <strain evidence="5">Rsan-2018</strain>
    </source>
</reference>
<dbReference type="Pfam" id="PF13193">
    <property type="entry name" value="AMP-binding_C"/>
    <property type="match status" value="1"/>
</dbReference>
<dbReference type="SUPFAM" id="SSF56801">
    <property type="entry name" value="Acetyl-CoA synthetase-like"/>
    <property type="match status" value="1"/>
</dbReference>
<dbReference type="PANTHER" id="PTHR24096:SF422">
    <property type="entry name" value="BCDNA.GH02901"/>
    <property type="match status" value="1"/>
</dbReference>
<dbReference type="VEuPathDB" id="VectorBase:RSAN_044801"/>
<reference evidence="5" key="2">
    <citation type="submission" date="2021-09" db="EMBL/GenBank/DDBJ databases">
        <authorList>
            <person name="Jia N."/>
            <person name="Wang J."/>
            <person name="Shi W."/>
            <person name="Du L."/>
            <person name="Sun Y."/>
            <person name="Zhan W."/>
            <person name="Jiang J."/>
            <person name="Wang Q."/>
            <person name="Zhang B."/>
            <person name="Ji P."/>
            <person name="Sakyi L.B."/>
            <person name="Cui X."/>
            <person name="Yuan T."/>
            <person name="Jiang B."/>
            <person name="Yang W."/>
            <person name="Lam T.T.-Y."/>
            <person name="Chang Q."/>
            <person name="Ding S."/>
            <person name="Wang X."/>
            <person name="Zhu J."/>
            <person name="Ruan X."/>
            <person name="Zhao L."/>
            <person name="Wei J."/>
            <person name="Que T."/>
            <person name="Du C."/>
            <person name="Cheng J."/>
            <person name="Dai P."/>
            <person name="Han X."/>
            <person name="Huang E."/>
            <person name="Gao Y."/>
            <person name="Liu J."/>
            <person name="Shao H."/>
            <person name="Ye R."/>
            <person name="Li L."/>
            <person name="Wei W."/>
            <person name="Wang X."/>
            <person name="Wang C."/>
            <person name="Huo Q."/>
            <person name="Li W."/>
            <person name="Guo W."/>
            <person name="Chen H."/>
            <person name="Chen S."/>
            <person name="Zhou L."/>
            <person name="Zhou L."/>
            <person name="Ni X."/>
            <person name="Tian J."/>
            <person name="Zhou Y."/>
            <person name="Sheng Y."/>
            <person name="Liu T."/>
            <person name="Pan Y."/>
            <person name="Xia L."/>
            <person name="Li J."/>
            <person name="Zhao F."/>
            <person name="Cao W."/>
        </authorList>
    </citation>
    <scope>NUCLEOTIDE SEQUENCE</scope>
    <source>
        <strain evidence="5">Rsan-2018</strain>
        <tissue evidence="5">Larvae</tissue>
    </source>
</reference>
<protein>
    <recommendedName>
        <fullName evidence="7">Acyl-coa synthetase</fullName>
    </recommendedName>
</protein>
<dbReference type="PANTHER" id="PTHR24096">
    <property type="entry name" value="LONG-CHAIN-FATTY-ACID--COA LIGASE"/>
    <property type="match status" value="1"/>
</dbReference>
<keyword evidence="6" id="KW-1185">Reference proteome</keyword>
<sequence length="276" mass="29943">MPAFATQVTTVCASASPMTVLASDAYDMGEKMPTVRRACSIGGTLLPSVVDKMRDVYQLVSLAHVYGMTEAAGCVLVPPIDALALPFLGFACPDVLVKVMDIDTKEALPEGKSGQMCFKIPSVMMGYLNKPEETRKVLDSEGWLLSGDCGYYDTEGRVYYIDRLADTIKCIGFHVPTAELEQVLLNVPGVREAAVVGVPSAQYQDAPVAFIVTEPGTSANSSLAEKIKKHVAENCPKHMQLYGGVVFVEKFPNNDMGKVLKRELRKMAMDPNTPKL</sequence>
<feature type="domain" description="AMP-binding enzyme C-terminal" evidence="4">
    <location>
        <begin position="179"/>
        <end position="258"/>
    </location>
</feature>
<evidence type="ECO:0000259" key="3">
    <source>
        <dbReference type="Pfam" id="PF00501"/>
    </source>
</evidence>
<dbReference type="GO" id="GO:0005777">
    <property type="term" value="C:peroxisome"/>
    <property type="evidence" value="ECO:0007669"/>
    <property type="project" value="UniProtKB-SubCell"/>
</dbReference>
<dbReference type="Gene3D" id="2.30.38.10">
    <property type="entry name" value="Luciferase, Domain 3"/>
    <property type="match status" value="1"/>
</dbReference>
<accession>A0A9D4PSW2</accession>
<name>A0A9D4PSW2_RHISA</name>
<evidence type="ECO:0000259" key="4">
    <source>
        <dbReference type="Pfam" id="PF13193"/>
    </source>
</evidence>
<organism evidence="5 6">
    <name type="scientific">Rhipicephalus sanguineus</name>
    <name type="common">Brown dog tick</name>
    <name type="synonym">Ixodes sanguineus</name>
    <dbReference type="NCBI Taxonomy" id="34632"/>
    <lineage>
        <taxon>Eukaryota</taxon>
        <taxon>Metazoa</taxon>
        <taxon>Ecdysozoa</taxon>
        <taxon>Arthropoda</taxon>
        <taxon>Chelicerata</taxon>
        <taxon>Arachnida</taxon>
        <taxon>Acari</taxon>
        <taxon>Parasitiformes</taxon>
        <taxon>Ixodida</taxon>
        <taxon>Ixodoidea</taxon>
        <taxon>Ixodidae</taxon>
        <taxon>Rhipicephalinae</taxon>
        <taxon>Rhipicephalus</taxon>
        <taxon>Rhipicephalus</taxon>
    </lineage>
</organism>
<dbReference type="InterPro" id="IPR000873">
    <property type="entry name" value="AMP-dep_synth/lig_dom"/>
</dbReference>
<comment type="subcellular location">
    <subcellularLocation>
        <location evidence="1">Peroxisome</location>
    </subcellularLocation>
</comment>
<comment type="caution">
    <text evidence="5">The sequence shown here is derived from an EMBL/GenBank/DDBJ whole genome shotgun (WGS) entry which is preliminary data.</text>
</comment>
<evidence type="ECO:0000256" key="2">
    <source>
        <dbReference type="ARBA" id="ARBA00023140"/>
    </source>
</evidence>
<gene>
    <name evidence="5" type="ORF">HPB52_023835</name>
</gene>
<dbReference type="EMBL" id="JABSTV010001251">
    <property type="protein sequence ID" value="KAH7952500.1"/>
    <property type="molecule type" value="Genomic_DNA"/>
</dbReference>
<dbReference type="GO" id="GO:0016405">
    <property type="term" value="F:CoA-ligase activity"/>
    <property type="evidence" value="ECO:0007669"/>
    <property type="project" value="TreeGrafter"/>
</dbReference>
<keyword evidence="2" id="KW-0576">Peroxisome</keyword>